<comment type="similarity">
    <text evidence="4">Belongs to the carotenoid/retinoid oxidoreductase family.</text>
</comment>
<protein>
    <submittedName>
        <fullName evidence="6">Phytoene desaturase</fullName>
    </submittedName>
</protein>
<reference evidence="7" key="1">
    <citation type="submission" date="2016-10" db="EMBL/GenBank/DDBJ databases">
        <authorList>
            <person name="Varghese N."/>
        </authorList>
    </citation>
    <scope>NUCLEOTIDE SEQUENCE [LARGE SCALE GENOMIC DNA]</scope>
    <source>
        <strain evidence="7">DSM 24868</strain>
    </source>
</reference>
<dbReference type="InterPro" id="IPR014105">
    <property type="entry name" value="Carotenoid/retinoid_OxRdtase"/>
</dbReference>
<dbReference type="AlphaFoldDB" id="A0A1H7A4M5"/>
<dbReference type="InterPro" id="IPR002937">
    <property type="entry name" value="Amino_oxidase"/>
</dbReference>
<evidence type="ECO:0000313" key="7">
    <source>
        <dbReference type="Proteomes" id="UP000183315"/>
    </source>
</evidence>
<evidence type="ECO:0000259" key="5">
    <source>
        <dbReference type="Pfam" id="PF01593"/>
    </source>
</evidence>
<accession>A0A1H7A4M5</accession>
<dbReference type="EMBL" id="FNZI01000005">
    <property type="protein sequence ID" value="SEJ56800.1"/>
    <property type="molecule type" value="Genomic_DNA"/>
</dbReference>
<evidence type="ECO:0000256" key="3">
    <source>
        <dbReference type="ARBA" id="ARBA00023002"/>
    </source>
</evidence>
<dbReference type="GO" id="GO:0016117">
    <property type="term" value="P:carotenoid biosynthetic process"/>
    <property type="evidence" value="ECO:0007669"/>
    <property type="project" value="UniProtKB-KW"/>
</dbReference>
<dbReference type="Gene3D" id="3.50.50.60">
    <property type="entry name" value="FAD/NAD(P)-binding domain"/>
    <property type="match status" value="2"/>
</dbReference>
<sequence length="538" mass="57494">MTGPRIVVIGGGVSGLATAGLLARGGAEVVLVERHPTLGGRAGRVEVAGHTFDAGPTWYLMPEAFAQYFALMGRDVDEELDLVDLDPRYRVLFEGEDPWSAADALDVSADAEENWRRFDALAPGEGEAMRAYAEDARELYRTALDRFLYTTYARPHTVADRSVLRRLPTLAGLLTRSLGRRIASRVRDPRLRQVLGFHAVFLGSSPDRVPALFSLMSHLDLNDGVRYPRGGVHTVVEAIARIAREEGAELRTSAPVSQILVDDAGFATGVTLESGEVIRGDAVVAAADLHHVETALVPERWRTHPEKSWRRRSPGVSTLLVLAEVDGEVPELAHHTLLFTRDWDANFAALSGGTLPPVPASVYVARPGATEAGLSPEGKDALFVLVPFPADASLGADEASRAELVALGRRYLAQVGAWADVPDLAERSTVLQVITPADFAQRFGAWEGGALGLEHTLTQTAVLRPGNVSSKVPNLLYAGASTVPGIGVPLCLVSAELVAKRMLGAVDASPLPTPAPPGFLARSREKGVLGNLARRAQG</sequence>
<dbReference type="NCBIfam" id="TIGR02734">
    <property type="entry name" value="crtI_fam"/>
    <property type="match status" value="1"/>
</dbReference>
<keyword evidence="7" id="KW-1185">Reference proteome</keyword>
<organism evidence="6 7">
    <name type="scientific">Demequina mangrovi</name>
    <dbReference type="NCBI Taxonomy" id="1043493"/>
    <lineage>
        <taxon>Bacteria</taxon>
        <taxon>Bacillati</taxon>
        <taxon>Actinomycetota</taxon>
        <taxon>Actinomycetes</taxon>
        <taxon>Micrococcales</taxon>
        <taxon>Demequinaceae</taxon>
        <taxon>Demequina</taxon>
    </lineage>
</organism>
<dbReference type="eggNOG" id="COG1233">
    <property type="taxonomic scope" value="Bacteria"/>
</dbReference>
<dbReference type="PANTHER" id="PTHR43734:SF1">
    <property type="entry name" value="PHYTOENE DESATURASE"/>
    <property type="match status" value="1"/>
</dbReference>
<evidence type="ECO:0000256" key="4">
    <source>
        <dbReference type="RuleBase" id="RU362075"/>
    </source>
</evidence>
<dbReference type="RefSeq" id="WP_042214838.1">
    <property type="nucleotide sequence ID" value="NZ_BBLU01000007.1"/>
</dbReference>
<comment type="pathway">
    <text evidence="1 4">Carotenoid biosynthesis.</text>
</comment>
<proteinExistence type="inferred from homology"/>
<dbReference type="Pfam" id="PF01593">
    <property type="entry name" value="Amino_oxidase"/>
    <property type="match status" value="1"/>
</dbReference>
<dbReference type="PANTHER" id="PTHR43734">
    <property type="entry name" value="PHYTOENE DESATURASE"/>
    <property type="match status" value="1"/>
</dbReference>
<evidence type="ECO:0000256" key="2">
    <source>
        <dbReference type="ARBA" id="ARBA00022746"/>
    </source>
</evidence>
<dbReference type="GO" id="GO:0016491">
    <property type="term" value="F:oxidoreductase activity"/>
    <property type="evidence" value="ECO:0007669"/>
    <property type="project" value="UniProtKB-KW"/>
</dbReference>
<name>A0A1H7A4M5_9MICO</name>
<dbReference type="SUPFAM" id="SSF51905">
    <property type="entry name" value="FAD/NAD(P)-binding domain"/>
    <property type="match status" value="1"/>
</dbReference>
<dbReference type="InterPro" id="IPR036188">
    <property type="entry name" value="FAD/NAD-bd_sf"/>
</dbReference>
<dbReference type="PRINTS" id="PR00419">
    <property type="entry name" value="ADXRDTASE"/>
</dbReference>
<evidence type="ECO:0000313" key="6">
    <source>
        <dbReference type="EMBL" id="SEJ56800.1"/>
    </source>
</evidence>
<keyword evidence="3 4" id="KW-0560">Oxidoreductase</keyword>
<gene>
    <name evidence="6" type="ORF">SAMN05421637_2226</name>
</gene>
<feature type="domain" description="Amine oxidase" evidence="5">
    <location>
        <begin position="13"/>
        <end position="503"/>
    </location>
</feature>
<dbReference type="Proteomes" id="UP000183315">
    <property type="component" value="Unassembled WGS sequence"/>
</dbReference>
<keyword evidence="2 4" id="KW-0125">Carotenoid biosynthesis</keyword>
<dbReference type="STRING" id="1043493.SAMN05421637_2226"/>
<dbReference type="OrthoDB" id="9774675at2"/>
<evidence type="ECO:0000256" key="1">
    <source>
        <dbReference type="ARBA" id="ARBA00004829"/>
    </source>
</evidence>